<evidence type="ECO:0000256" key="2">
    <source>
        <dbReference type="ARBA" id="ARBA00022679"/>
    </source>
</evidence>
<feature type="region of interest" description="Disordered" evidence="6">
    <location>
        <begin position="206"/>
        <end position="234"/>
    </location>
</feature>
<feature type="region of interest" description="Disordered" evidence="6">
    <location>
        <begin position="285"/>
        <end position="363"/>
    </location>
</feature>
<evidence type="ECO:0000256" key="4">
    <source>
        <dbReference type="PROSITE-ProRule" id="PRU01024"/>
    </source>
</evidence>
<feature type="active site" description="Nucleophile" evidence="4">
    <location>
        <position position="602"/>
    </location>
</feature>
<keyword evidence="1 4" id="KW-0489">Methyltransferase</keyword>
<sequence length="670" mass="72882">MQKLRMLSKPAKRQKFMPKKLASEGTPSEVLTFEAEALLRVGQQQSQAAAAAGPTVNGDADAAVKFTIPEPQTELELEIEELSSTGDGLAYSTHKNHVYVVPFSVPRDRVLAKTFPQKPNGLFTYLDFIKVLRPSPKRDGITPGCKYFGVCSGCQLQMMSYEEQLKHKKTIVEKAFKYFSNLDPSRIPPVGDTVGSPLQYGYRTKLTPHYDAPKKRGGKNKSNVDSNVLAPATPPPAIGFGIKGTRKVMDIESCPIGTPIINRGLRIERRKVHETFSQRKNGATILLRESTVRKPKPLMGADASEEKNSQQSEKNVSSNQNTTKSEQTQADSSSAISSSTSAINGISTPNNRNSNGNLPNYDAQSDTVDFTGLSTCITPHPSPLTLPLPQPLSIQHLTKEDGQPQIIYDYDKYQEIKTYTSNGSDWTTEHVGNFKFMSRANSFFQNNNSILETFIRYVRENCVPASGASSTSSGNARGASTSGNDNSLTSGSATASPLPIKYLLDAYCGSGLFAVCLSPLFSSVLGIDIDVQGVEAARRNAEANSIPNAGFIAADAECLFADVPFPPDQTLVVIDPPRKGASVDFLKQLCNFGPRRVVYVSCNVHTQARDVGMLVSGFDDNGKNEGGANEDGGVKGKGNWRYEIESLRGFDFFPQTGHVEGVCFLTRVEK</sequence>
<dbReference type="Proteomes" id="UP001161757">
    <property type="component" value="Unassembled WGS sequence"/>
</dbReference>
<proteinExistence type="inferred from homology"/>
<dbReference type="EC" id="2.1.1.35" evidence="7"/>
<dbReference type="GO" id="GO:0032259">
    <property type="term" value="P:methylation"/>
    <property type="evidence" value="ECO:0007669"/>
    <property type="project" value="UniProtKB-KW"/>
</dbReference>
<keyword evidence="2 4" id="KW-0808">Transferase</keyword>
<dbReference type="InterPro" id="IPR029063">
    <property type="entry name" value="SAM-dependent_MTases_sf"/>
</dbReference>
<dbReference type="InterPro" id="IPR030391">
    <property type="entry name" value="MeTrfase_TrmA_CS"/>
</dbReference>
<evidence type="ECO:0000313" key="8">
    <source>
        <dbReference type="Proteomes" id="UP001161757"/>
    </source>
</evidence>
<feature type="active site" evidence="5">
    <location>
        <position position="602"/>
    </location>
</feature>
<dbReference type="Pfam" id="PF05958">
    <property type="entry name" value="tRNA_U5-meth_tr"/>
    <property type="match status" value="1"/>
</dbReference>
<dbReference type="PANTHER" id="PTHR11061:SF30">
    <property type="entry name" value="TRNA (URACIL(54)-C(5))-METHYLTRANSFERASE"/>
    <property type="match status" value="1"/>
</dbReference>
<feature type="region of interest" description="Disordered" evidence="6">
    <location>
        <begin position="466"/>
        <end position="492"/>
    </location>
</feature>
<evidence type="ECO:0000256" key="1">
    <source>
        <dbReference type="ARBA" id="ARBA00022603"/>
    </source>
</evidence>
<keyword evidence="3 4" id="KW-0949">S-adenosyl-L-methionine</keyword>
<feature type="region of interest" description="Disordered" evidence="6">
    <location>
        <begin position="1"/>
        <end position="21"/>
    </location>
</feature>
<dbReference type="Gene3D" id="2.40.50.140">
    <property type="entry name" value="Nucleic acid-binding proteins"/>
    <property type="match status" value="1"/>
</dbReference>
<feature type="binding site" evidence="4">
    <location>
        <position position="445"/>
    </location>
    <ligand>
        <name>S-adenosyl-L-methionine</name>
        <dbReference type="ChEBI" id="CHEBI:59789"/>
    </ligand>
</feature>
<dbReference type="AlphaFoldDB" id="A0AAN6ERY6"/>
<dbReference type="GO" id="GO:0008033">
    <property type="term" value="P:tRNA processing"/>
    <property type="evidence" value="ECO:0007669"/>
    <property type="project" value="InterPro"/>
</dbReference>
<dbReference type="GO" id="GO:0009451">
    <property type="term" value="P:RNA modification"/>
    <property type="evidence" value="ECO:0007669"/>
    <property type="project" value="UniProtKB-ARBA"/>
</dbReference>
<dbReference type="Gene3D" id="3.40.50.150">
    <property type="entry name" value="Vaccinia Virus protein VP39"/>
    <property type="match status" value="2"/>
</dbReference>
<feature type="compositionally biased region" description="Low complexity" evidence="6">
    <location>
        <begin position="328"/>
        <end position="360"/>
    </location>
</feature>
<organism evidence="7 8">
    <name type="scientific">Exophiala dermatitidis</name>
    <name type="common">Black yeast-like fungus</name>
    <name type="synonym">Wangiella dermatitidis</name>
    <dbReference type="NCBI Taxonomy" id="5970"/>
    <lineage>
        <taxon>Eukaryota</taxon>
        <taxon>Fungi</taxon>
        <taxon>Dikarya</taxon>
        <taxon>Ascomycota</taxon>
        <taxon>Pezizomycotina</taxon>
        <taxon>Eurotiomycetes</taxon>
        <taxon>Chaetothyriomycetidae</taxon>
        <taxon>Chaetothyriales</taxon>
        <taxon>Herpotrichiellaceae</taxon>
        <taxon>Exophiala</taxon>
    </lineage>
</organism>
<dbReference type="InterPro" id="IPR025795">
    <property type="entry name" value="tRNA_(uracil-5-)_MeTrfase"/>
</dbReference>
<dbReference type="InterPro" id="IPR010280">
    <property type="entry name" value="U5_MeTrfase_fam"/>
</dbReference>
<dbReference type="FunFam" id="2.40.50.140:FF:000201">
    <property type="entry name" value="TRM2p tRNA methyltransferase"/>
    <property type="match status" value="1"/>
</dbReference>
<dbReference type="SUPFAM" id="SSF50249">
    <property type="entry name" value="Nucleic acid-binding proteins"/>
    <property type="match status" value="1"/>
</dbReference>
<dbReference type="GO" id="GO:0030697">
    <property type="term" value="F:tRNA (uracil(54)-C5)-methyltransferase activity, S-adenosyl methionine-dependent"/>
    <property type="evidence" value="ECO:0007669"/>
    <property type="project" value="UniProtKB-EC"/>
</dbReference>
<dbReference type="PROSITE" id="PS01230">
    <property type="entry name" value="TRMA_1"/>
    <property type="match status" value="1"/>
</dbReference>
<dbReference type="CDD" id="cd02440">
    <property type="entry name" value="AdoMet_MTases"/>
    <property type="match status" value="1"/>
</dbReference>
<feature type="compositionally biased region" description="Low complexity" evidence="6">
    <location>
        <begin position="466"/>
        <end position="484"/>
    </location>
</feature>
<name>A0AAN6ERY6_EXODE</name>
<protein>
    <submittedName>
        <fullName evidence="7">tRNA(M5U54)methyltransferase</fullName>
        <ecNumber evidence="7">2.1.1.35</ecNumber>
    </submittedName>
</protein>
<comment type="similarity">
    <text evidence="4">Belongs to the class I-like SAM-binding methyltransferase superfamily. RNA M5U methyltransferase family.</text>
</comment>
<reference evidence="7" key="1">
    <citation type="submission" date="2023-01" db="EMBL/GenBank/DDBJ databases">
        <title>Exophiala dermititidis isolated from Cystic Fibrosis Patient.</title>
        <authorList>
            <person name="Kurbessoian T."/>
            <person name="Crocker A."/>
            <person name="Murante D."/>
            <person name="Hogan D.A."/>
            <person name="Stajich J.E."/>
        </authorList>
    </citation>
    <scope>NUCLEOTIDE SEQUENCE</scope>
    <source>
        <strain evidence="7">Ex8</strain>
    </source>
</reference>
<dbReference type="InterPro" id="IPR012340">
    <property type="entry name" value="NA-bd_OB-fold"/>
</dbReference>
<gene>
    <name evidence="7" type="primary">TRM2</name>
    <name evidence="7" type="ORF">HRR80_007375</name>
</gene>
<evidence type="ECO:0000256" key="3">
    <source>
        <dbReference type="ARBA" id="ARBA00022691"/>
    </source>
</evidence>
<feature type="binding site" evidence="4">
    <location>
        <position position="507"/>
    </location>
    <ligand>
        <name>S-adenosyl-L-methionine</name>
        <dbReference type="ChEBI" id="CHEBI:59789"/>
    </ligand>
</feature>
<evidence type="ECO:0000256" key="5">
    <source>
        <dbReference type="PROSITE-ProRule" id="PRU10015"/>
    </source>
</evidence>
<evidence type="ECO:0000256" key="6">
    <source>
        <dbReference type="SAM" id="MobiDB-lite"/>
    </source>
</evidence>
<dbReference type="PANTHER" id="PTHR11061">
    <property type="entry name" value="RNA M5U METHYLTRANSFERASE"/>
    <property type="match status" value="1"/>
</dbReference>
<comment type="caution">
    <text evidence="7">The sequence shown here is derived from an EMBL/GenBank/DDBJ whole genome shotgun (WGS) entry which is preliminary data.</text>
</comment>
<dbReference type="SUPFAM" id="SSF53335">
    <property type="entry name" value="S-adenosyl-L-methionine-dependent methyltransferases"/>
    <property type="match status" value="2"/>
</dbReference>
<evidence type="ECO:0000313" key="7">
    <source>
        <dbReference type="EMBL" id="KAJ8988750.1"/>
    </source>
</evidence>
<dbReference type="PROSITE" id="PS01231">
    <property type="entry name" value="TRMA_2"/>
    <property type="match status" value="1"/>
</dbReference>
<dbReference type="InterPro" id="IPR030390">
    <property type="entry name" value="MeTrfase_TrmA_AS"/>
</dbReference>
<dbReference type="EMBL" id="JAJGCB010000017">
    <property type="protein sequence ID" value="KAJ8988750.1"/>
    <property type="molecule type" value="Genomic_DNA"/>
</dbReference>
<accession>A0AAN6ERY6</accession>
<feature type="binding site" evidence="4">
    <location>
        <position position="528"/>
    </location>
    <ligand>
        <name>S-adenosyl-L-methionine</name>
        <dbReference type="ChEBI" id="CHEBI:59789"/>
    </ligand>
</feature>
<feature type="binding site" evidence="4">
    <location>
        <position position="575"/>
    </location>
    <ligand>
        <name>S-adenosyl-L-methionine</name>
        <dbReference type="ChEBI" id="CHEBI:59789"/>
    </ligand>
</feature>
<dbReference type="PROSITE" id="PS51687">
    <property type="entry name" value="SAM_MT_RNA_M5U"/>
    <property type="match status" value="1"/>
</dbReference>
<feature type="compositionally biased region" description="Polar residues" evidence="6">
    <location>
        <begin position="309"/>
        <end position="327"/>
    </location>
</feature>
<dbReference type="PROSITE" id="PS51622">
    <property type="entry name" value="SAM_MT_RNA_M5U_2"/>
    <property type="match status" value="1"/>
</dbReference>